<feature type="region of interest" description="Disordered" evidence="1">
    <location>
        <begin position="47"/>
        <end position="67"/>
    </location>
</feature>
<dbReference type="GeneID" id="28823254"/>
<dbReference type="Proteomes" id="UP000070700">
    <property type="component" value="Unassembled WGS sequence"/>
</dbReference>
<evidence type="ECO:0000313" key="2">
    <source>
        <dbReference type="EMBL" id="KUJ09531.1"/>
    </source>
</evidence>
<dbReference type="InParanoid" id="A0A132BAW5"/>
<feature type="compositionally biased region" description="Basic residues" evidence="1">
    <location>
        <begin position="53"/>
        <end position="64"/>
    </location>
</feature>
<dbReference type="AlphaFoldDB" id="A0A132BAW5"/>
<dbReference type="EMBL" id="KQ947431">
    <property type="protein sequence ID" value="KUJ09531.1"/>
    <property type="molecule type" value="Genomic_DNA"/>
</dbReference>
<organism evidence="2 3">
    <name type="scientific">Mollisia scopiformis</name>
    <name type="common">Conifer needle endophyte fungus</name>
    <name type="synonym">Phialocephala scopiformis</name>
    <dbReference type="NCBI Taxonomy" id="149040"/>
    <lineage>
        <taxon>Eukaryota</taxon>
        <taxon>Fungi</taxon>
        <taxon>Dikarya</taxon>
        <taxon>Ascomycota</taxon>
        <taxon>Pezizomycotina</taxon>
        <taxon>Leotiomycetes</taxon>
        <taxon>Helotiales</taxon>
        <taxon>Mollisiaceae</taxon>
        <taxon>Mollisia</taxon>
    </lineage>
</organism>
<evidence type="ECO:0000313" key="3">
    <source>
        <dbReference type="Proteomes" id="UP000070700"/>
    </source>
</evidence>
<dbReference type="RefSeq" id="XP_018063886.1">
    <property type="nucleotide sequence ID" value="XM_018213528.1"/>
</dbReference>
<protein>
    <submittedName>
        <fullName evidence="2">Uncharacterized protein</fullName>
    </submittedName>
</protein>
<evidence type="ECO:0000256" key="1">
    <source>
        <dbReference type="SAM" id="MobiDB-lite"/>
    </source>
</evidence>
<accession>A0A132BAW5</accession>
<dbReference type="KEGG" id="psco:LY89DRAFT_675703"/>
<proteinExistence type="predicted"/>
<keyword evidence="3" id="KW-1185">Reference proteome</keyword>
<name>A0A132BAW5_MOLSC</name>
<gene>
    <name evidence="2" type="ORF">LY89DRAFT_675703</name>
</gene>
<sequence length="175" mass="19742">MHVQRRSHGLKFKWRTSQPIIAYLPAMIEAPLSSRRNSVRGCSEVFETSGKRNANHRSSPRTKIHYQQQKLFSLPRKSRKAGPADRGREDADLCGVPRELELELVCMRCGALLDEMPSHAGVEGVGTSTATASRHANKLELFPSIFPEHFDAGKYILGPWHLSTMLADLWTWFEG</sequence>
<reference evidence="2 3" key="1">
    <citation type="submission" date="2015-10" db="EMBL/GenBank/DDBJ databases">
        <title>Full genome of DAOMC 229536 Phialocephala scopiformis, a fungal endophyte of spruce producing the potent anti-insectan compound rugulosin.</title>
        <authorList>
            <consortium name="DOE Joint Genome Institute"/>
            <person name="Walker A.K."/>
            <person name="Frasz S.L."/>
            <person name="Seifert K.A."/>
            <person name="Miller J.D."/>
            <person name="Mondo S.J."/>
            <person name="Labutti K."/>
            <person name="Lipzen A."/>
            <person name="Dockter R."/>
            <person name="Kennedy M."/>
            <person name="Grigoriev I.V."/>
            <person name="Spatafora J.W."/>
        </authorList>
    </citation>
    <scope>NUCLEOTIDE SEQUENCE [LARGE SCALE GENOMIC DNA]</scope>
    <source>
        <strain evidence="2 3">CBS 120377</strain>
    </source>
</reference>